<evidence type="ECO:0000313" key="7">
    <source>
        <dbReference type="EMBL" id="GHH49375.1"/>
    </source>
</evidence>
<feature type="transmembrane region" description="Helical" evidence="6">
    <location>
        <begin position="6"/>
        <end position="25"/>
    </location>
</feature>
<dbReference type="RefSeq" id="WP_434028645.1">
    <property type="nucleotide sequence ID" value="NZ_BNBA01000005.1"/>
</dbReference>
<keyword evidence="8" id="KW-1185">Reference proteome</keyword>
<dbReference type="GO" id="GO:0005886">
    <property type="term" value="C:plasma membrane"/>
    <property type="evidence" value="ECO:0007669"/>
    <property type="project" value="UniProtKB-SubCell"/>
</dbReference>
<evidence type="ECO:0000256" key="5">
    <source>
        <dbReference type="ARBA" id="ARBA00023136"/>
    </source>
</evidence>
<gene>
    <name evidence="7" type="ORF">GCM10009090_08620</name>
</gene>
<accession>A0A919KHJ5</accession>
<evidence type="ECO:0000256" key="3">
    <source>
        <dbReference type="ARBA" id="ARBA00022692"/>
    </source>
</evidence>
<comment type="caution">
    <text evidence="7">The sequence shown here is derived from an EMBL/GenBank/DDBJ whole genome shotgun (WGS) entry which is preliminary data.</text>
</comment>
<proteinExistence type="predicted"/>
<keyword evidence="3 6" id="KW-0812">Transmembrane</keyword>
<dbReference type="Pfam" id="PF01810">
    <property type="entry name" value="LysE"/>
    <property type="match status" value="1"/>
</dbReference>
<dbReference type="PANTHER" id="PTHR30086:SF20">
    <property type="entry name" value="ARGININE EXPORTER PROTEIN ARGO-RELATED"/>
    <property type="match status" value="1"/>
</dbReference>
<reference evidence="7" key="1">
    <citation type="journal article" date="2014" name="Int. J. Syst. Evol. Microbiol.">
        <title>Complete genome sequence of Corynebacterium casei LMG S-19264T (=DSM 44701T), isolated from a smear-ripened cheese.</title>
        <authorList>
            <consortium name="US DOE Joint Genome Institute (JGI-PGF)"/>
            <person name="Walter F."/>
            <person name="Albersmeier A."/>
            <person name="Kalinowski J."/>
            <person name="Ruckert C."/>
        </authorList>
    </citation>
    <scope>NUCLEOTIDE SEQUENCE</scope>
    <source>
        <strain evidence="7">JCM 13306</strain>
    </source>
</reference>
<dbReference type="Proteomes" id="UP000623958">
    <property type="component" value="Unassembled WGS sequence"/>
</dbReference>
<feature type="transmembrane region" description="Helical" evidence="6">
    <location>
        <begin position="177"/>
        <end position="197"/>
    </location>
</feature>
<dbReference type="GO" id="GO:0015171">
    <property type="term" value="F:amino acid transmembrane transporter activity"/>
    <property type="evidence" value="ECO:0007669"/>
    <property type="project" value="TreeGrafter"/>
</dbReference>
<evidence type="ECO:0000256" key="4">
    <source>
        <dbReference type="ARBA" id="ARBA00022989"/>
    </source>
</evidence>
<feature type="transmembrane region" description="Helical" evidence="6">
    <location>
        <begin position="112"/>
        <end position="138"/>
    </location>
</feature>
<keyword evidence="4 6" id="KW-1133">Transmembrane helix</keyword>
<dbReference type="AlphaFoldDB" id="A0A919KHJ5"/>
<evidence type="ECO:0000256" key="6">
    <source>
        <dbReference type="SAM" id="Phobius"/>
    </source>
</evidence>
<evidence type="ECO:0000256" key="1">
    <source>
        <dbReference type="ARBA" id="ARBA00004651"/>
    </source>
</evidence>
<keyword evidence="5 6" id="KW-0472">Membrane</keyword>
<feature type="transmembrane region" description="Helical" evidence="6">
    <location>
        <begin position="144"/>
        <end position="165"/>
    </location>
</feature>
<feature type="transmembrane region" description="Helical" evidence="6">
    <location>
        <begin position="37"/>
        <end position="62"/>
    </location>
</feature>
<protein>
    <submittedName>
        <fullName evidence="7">Transporter</fullName>
    </submittedName>
</protein>
<evidence type="ECO:0000256" key="2">
    <source>
        <dbReference type="ARBA" id="ARBA00022475"/>
    </source>
</evidence>
<evidence type="ECO:0000313" key="8">
    <source>
        <dbReference type="Proteomes" id="UP000623958"/>
    </source>
</evidence>
<comment type="subcellular location">
    <subcellularLocation>
        <location evidence="1">Cell membrane</location>
        <topology evidence="1">Multi-pass membrane protein</topology>
    </subcellularLocation>
</comment>
<keyword evidence="2" id="KW-1003">Cell membrane</keyword>
<name>A0A919KHJ5_9XANT</name>
<reference evidence="7" key="2">
    <citation type="submission" date="2020-09" db="EMBL/GenBank/DDBJ databases">
        <authorList>
            <person name="Sun Q."/>
            <person name="Ohkuma M."/>
        </authorList>
    </citation>
    <scope>NUCLEOTIDE SEQUENCE</scope>
    <source>
        <strain evidence="7">JCM 13306</strain>
    </source>
</reference>
<sequence length="200" mass="21128">MSASYLTGLLTMASLIVALGAQNVYVLAQGLRREHHLAVAAFCTACDIVLVGAGVFGLSALIGSRPWLLALLRWGGVAFLVLYAAQALWRAWRPQALGTLAGAPRRSLRQALLAAAGVSLLNPHVYLDTLLLVGSIGAREDAPAAFALGASTTSTLWFFGLSTGAARLAPWLARPRVWRVLDVLVAGVMLWVAWRLASAG</sequence>
<dbReference type="EMBL" id="BNBA01000005">
    <property type="protein sequence ID" value="GHH49375.1"/>
    <property type="molecule type" value="Genomic_DNA"/>
</dbReference>
<feature type="transmembrane region" description="Helical" evidence="6">
    <location>
        <begin position="74"/>
        <end position="92"/>
    </location>
</feature>
<dbReference type="PANTHER" id="PTHR30086">
    <property type="entry name" value="ARGININE EXPORTER PROTEIN ARGO"/>
    <property type="match status" value="1"/>
</dbReference>
<organism evidence="7 8">
    <name type="scientific">Xanthomonas boreopolis</name>
    <dbReference type="NCBI Taxonomy" id="86183"/>
    <lineage>
        <taxon>Bacteria</taxon>
        <taxon>Pseudomonadati</taxon>
        <taxon>Pseudomonadota</taxon>
        <taxon>Gammaproteobacteria</taxon>
        <taxon>Lysobacterales</taxon>
        <taxon>Lysobacteraceae</taxon>
        <taxon>Xanthomonas</taxon>
    </lineage>
</organism>
<dbReference type="InterPro" id="IPR001123">
    <property type="entry name" value="LeuE-type"/>
</dbReference>